<dbReference type="EMBL" id="FNRP01000021">
    <property type="protein sequence ID" value="SEA98362.1"/>
    <property type="molecule type" value="Genomic_DNA"/>
</dbReference>
<evidence type="ECO:0000313" key="6">
    <source>
        <dbReference type="Proteomes" id="UP000285503"/>
    </source>
</evidence>
<gene>
    <name evidence="1" type="ORF">DW075_19495</name>
    <name evidence="2" type="ORF">SAMN04487924_12140</name>
    <name evidence="3" type="ORF">SAMN05216250_1626</name>
</gene>
<dbReference type="PROSITE" id="PS51257">
    <property type="entry name" value="PROKAR_LIPOPROTEIN"/>
    <property type="match status" value="1"/>
</dbReference>
<dbReference type="Proteomes" id="UP000183766">
    <property type="component" value="Unassembled WGS sequence"/>
</dbReference>
<evidence type="ECO:0000313" key="1">
    <source>
        <dbReference type="EMBL" id="RHK21058.1"/>
    </source>
</evidence>
<dbReference type="InterPro" id="IPR021958">
    <property type="entry name" value="DUF3575"/>
</dbReference>
<evidence type="ECO:0000313" key="4">
    <source>
        <dbReference type="Proteomes" id="UP000183040"/>
    </source>
</evidence>
<proteinExistence type="predicted"/>
<dbReference type="Proteomes" id="UP000183040">
    <property type="component" value="Unassembled WGS sequence"/>
</dbReference>
<protein>
    <submittedName>
        <fullName evidence="1">DUF3575 domain-containing protein</fullName>
    </submittedName>
</protein>
<accession>A0A1H4FPE8</accession>
<dbReference type="AlphaFoldDB" id="A0A1H4FPE8"/>
<sequence length="197" mass="22425">MNDCIRNKAGILIGLFTLLGCFAVRAQNIAVKTNLLYGGLLQTPNIGVEWGISPKLTVDLWGAYNPFPLGKNGYGSNNRKMKHWLIQSELRYWLCERFNGHFFGGHLFYGQYNVSNIRYWGLGDFRRQGNLAGFGFSYGYQWILSPHWSIEGTLGIGYAHLHYSKYPCKECGKRLSVNNRNYLGPTRAAVSIIYLLK</sequence>
<evidence type="ECO:0000313" key="5">
    <source>
        <dbReference type="Proteomes" id="UP000183766"/>
    </source>
</evidence>
<dbReference type="Proteomes" id="UP000285503">
    <property type="component" value="Unassembled WGS sequence"/>
</dbReference>
<dbReference type="InterPro" id="IPR036709">
    <property type="entry name" value="Autotransporte_beta_dom_sf"/>
</dbReference>
<dbReference type="RefSeq" id="WP_008645028.1">
    <property type="nucleotide sequence ID" value="NZ_FNRP01000021.1"/>
</dbReference>
<reference evidence="1 6" key="2">
    <citation type="submission" date="2018-08" db="EMBL/GenBank/DDBJ databases">
        <title>A genome reference for cultivated species of the human gut microbiota.</title>
        <authorList>
            <person name="Zou Y."/>
            <person name="Xue W."/>
            <person name="Luo G."/>
        </authorList>
    </citation>
    <scope>NUCLEOTIDE SEQUENCE [LARGE SCALE GENOMIC DNA]</scope>
    <source>
        <strain evidence="1 6">AF46-11NS</strain>
    </source>
</reference>
<dbReference type="EMBL" id="FOUM01000062">
    <property type="protein sequence ID" value="SFO06873.1"/>
    <property type="molecule type" value="Genomic_DNA"/>
</dbReference>
<name>A0A1H4FPE8_9BACE</name>
<dbReference type="Gene3D" id="2.40.128.130">
    <property type="entry name" value="Autotransporter beta-domain"/>
    <property type="match status" value="1"/>
</dbReference>
<dbReference type="SUPFAM" id="SSF103515">
    <property type="entry name" value="Autotransporter"/>
    <property type="match status" value="1"/>
</dbReference>
<evidence type="ECO:0000313" key="3">
    <source>
        <dbReference type="EMBL" id="SFO06873.1"/>
    </source>
</evidence>
<dbReference type="Pfam" id="PF12099">
    <property type="entry name" value="DUF3575"/>
    <property type="match status" value="1"/>
</dbReference>
<dbReference type="EMBL" id="QRNE01000139">
    <property type="protein sequence ID" value="RHK21058.1"/>
    <property type="molecule type" value="Genomic_DNA"/>
</dbReference>
<evidence type="ECO:0000313" key="2">
    <source>
        <dbReference type="EMBL" id="SEA98362.1"/>
    </source>
</evidence>
<organism evidence="2 4">
    <name type="scientific">Bacteroides xylanisolvens</name>
    <dbReference type="NCBI Taxonomy" id="371601"/>
    <lineage>
        <taxon>Bacteria</taxon>
        <taxon>Pseudomonadati</taxon>
        <taxon>Bacteroidota</taxon>
        <taxon>Bacteroidia</taxon>
        <taxon>Bacteroidales</taxon>
        <taxon>Bacteroidaceae</taxon>
        <taxon>Bacteroides</taxon>
    </lineage>
</organism>
<reference evidence="4 5" key="1">
    <citation type="submission" date="2016-10" db="EMBL/GenBank/DDBJ databases">
        <authorList>
            <person name="de Groot N.N."/>
        </authorList>
    </citation>
    <scope>NUCLEOTIDE SEQUENCE [LARGE SCALE GENOMIC DNA]</scope>
    <source>
        <strain evidence="3 5">NLAE-zl-C202</strain>
        <strain evidence="2 4">NLAE-zl-G339</strain>
    </source>
</reference>